<organism evidence="5 6">
    <name type="scientific">Ceratitis capitata</name>
    <name type="common">Mediterranean fruit fly</name>
    <name type="synonym">Tephritis capitata</name>
    <dbReference type="NCBI Taxonomy" id="7213"/>
    <lineage>
        <taxon>Eukaryota</taxon>
        <taxon>Metazoa</taxon>
        <taxon>Ecdysozoa</taxon>
        <taxon>Arthropoda</taxon>
        <taxon>Hexapoda</taxon>
        <taxon>Insecta</taxon>
        <taxon>Pterygota</taxon>
        <taxon>Neoptera</taxon>
        <taxon>Endopterygota</taxon>
        <taxon>Diptera</taxon>
        <taxon>Brachycera</taxon>
        <taxon>Muscomorpha</taxon>
        <taxon>Tephritoidea</taxon>
        <taxon>Tephritidae</taxon>
        <taxon>Ceratitis</taxon>
        <taxon>Ceratitis</taxon>
    </lineage>
</organism>
<evidence type="ECO:0000256" key="1">
    <source>
        <dbReference type="ARBA" id="ARBA00023157"/>
    </source>
</evidence>
<dbReference type="InterPro" id="IPR036055">
    <property type="entry name" value="LDL_receptor-like_sf"/>
</dbReference>
<dbReference type="EMBL" id="CAJHJT010000034">
    <property type="protein sequence ID" value="CAD7005646.1"/>
    <property type="molecule type" value="Genomic_DNA"/>
</dbReference>
<dbReference type="PROSITE" id="PS50068">
    <property type="entry name" value="LDLRA_2"/>
    <property type="match status" value="1"/>
</dbReference>
<evidence type="ECO:0000313" key="5">
    <source>
        <dbReference type="EMBL" id="CAD7005646.1"/>
    </source>
</evidence>
<dbReference type="InterPro" id="IPR002172">
    <property type="entry name" value="LDrepeatLR_classA_rpt"/>
</dbReference>
<reference evidence="5" key="1">
    <citation type="submission" date="2020-11" db="EMBL/GenBank/DDBJ databases">
        <authorList>
            <person name="Whitehead M."/>
        </authorList>
    </citation>
    <scope>NUCLEOTIDE SEQUENCE</scope>
    <source>
        <strain evidence="5">EGII</strain>
    </source>
</reference>
<dbReference type="InterPro" id="IPR042333">
    <property type="entry name" value="LRAD2/Mig-13-like"/>
</dbReference>
<keyword evidence="4" id="KW-0472">Membrane</keyword>
<dbReference type="PANTHER" id="PTHR24652">
    <property type="entry name" value="LOW-DENSITY LIPOPROTEIN RECEPTOR CLASS A DOMAIN-CONTAINING PROTEIN 2"/>
    <property type="match status" value="1"/>
</dbReference>
<comment type="caution">
    <text evidence="5">The sequence shown here is derived from an EMBL/GenBank/DDBJ whole genome shotgun (WGS) entry which is preliminary data.</text>
</comment>
<dbReference type="SMART" id="SM00192">
    <property type="entry name" value="LDLa"/>
    <property type="match status" value="1"/>
</dbReference>
<feature type="disulfide bond" evidence="2">
    <location>
        <begin position="81"/>
        <end position="96"/>
    </location>
</feature>
<keyword evidence="4" id="KW-1133">Transmembrane helix</keyword>
<sequence>MYGHVFTRDLKVDISCRNTKQTVSSILTRTNFVTLKYVTDNWGTDANGFKLVITSVKDPKHTCNDFTCAAREFCISPDLLCDGINHCGDNSDESVCQSETAATVFGVDMTWFVLIVVGIVLVLSAVIVGISICVCRRQEESNLNQNTAIQMHHTAETNGSSKHLHYHHGGTLSREHTQLPPTSGNWHHPAGPYGPSHLVLSKFRQLGQDLSHTNPNAAAVTAGLNQTNISVANQNAAAAAAAAAAVGAAQKDEWFV</sequence>
<protein>
    <submittedName>
        <fullName evidence="5">(Mediterranean fruit fly) hypothetical protein</fullName>
    </submittedName>
</protein>
<evidence type="ECO:0000313" key="6">
    <source>
        <dbReference type="Proteomes" id="UP000606786"/>
    </source>
</evidence>
<gene>
    <name evidence="5" type="ORF">CCAP1982_LOCUS14004</name>
</gene>
<evidence type="ECO:0000256" key="2">
    <source>
        <dbReference type="PROSITE-ProRule" id="PRU00124"/>
    </source>
</evidence>
<keyword evidence="6" id="KW-1185">Reference proteome</keyword>
<evidence type="ECO:0000256" key="4">
    <source>
        <dbReference type="SAM" id="Phobius"/>
    </source>
</evidence>
<accession>A0A811V748</accession>
<evidence type="ECO:0000256" key="3">
    <source>
        <dbReference type="SAM" id="MobiDB-lite"/>
    </source>
</evidence>
<dbReference type="Gene3D" id="4.10.400.10">
    <property type="entry name" value="Low-density Lipoprotein Receptor"/>
    <property type="match status" value="1"/>
</dbReference>
<dbReference type="CDD" id="cd00112">
    <property type="entry name" value="LDLa"/>
    <property type="match status" value="1"/>
</dbReference>
<dbReference type="PROSITE" id="PS01209">
    <property type="entry name" value="LDLRA_1"/>
    <property type="match status" value="1"/>
</dbReference>
<dbReference type="AlphaFoldDB" id="A0A811V748"/>
<keyword evidence="4" id="KW-0812">Transmembrane</keyword>
<feature type="region of interest" description="Disordered" evidence="3">
    <location>
        <begin position="158"/>
        <end position="191"/>
    </location>
</feature>
<dbReference type="Proteomes" id="UP000606786">
    <property type="component" value="Unassembled WGS sequence"/>
</dbReference>
<dbReference type="Pfam" id="PF00057">
    <property type="entry name" value="Ldl_recept_a"/>
    <property type="match status" value="1"/>
</dbReference>
<dbReference type="OrthoDB" id="6514358at2759"/>
<dbReference type="SUPFAM" id="SSF57424">
    <property type="entry name" value="LDL receptor-like module"/>
    <property type="match status" value="1"/>
</dbReference>
<name>A0A811V748_CERCA</name>
<comment type="caution">
    <text evidence="2">Lacks conserved residue(s) required for the propagation of feature annotation.</text>
</comment>
<dbReference type="InterPro" id="IPR023415">
    <property type="entry name" value="LDLR_class-A_CS"/>
</dbReference>
<feature type="transmembrane region" description="Helical" evidence="4">
    <location>
        <begin position="111"/>
        <end position="135"/>
    </location>
</feature>
<proteinExistence type="predicted"/>
<keyword evidence="1 2" id="KW-1015">Disulfide bond</keyword>